<protein>
    <recommendedName>
        <fullName evidence="3">Thiocillin family RiPP</fullName>
    </recommendedName>
</protein>
<gene>
    <name evidence="1" type="ORF">ACFODW_16910</name>
</gene>
<reference evidence="2" key="1">
    <citation type="journal article" date="2019" name="Int. J. Syst. Evol. Microbiol.">
        <title>The Global Catalogue of Microorganisms (GCM) 10K type strain sequencing project: providing services to taxonomists for standard genome sequencing and annotation.</title>
        <authorList>
            <consortium name="The Broad Institute Genomics Platform"/>
            <consortium name="The Broad Institute Genome Sequencing Center for Infectious Disease"/>
            <person name="Wu L."/>
            <person name="Ma J."/>
        </authorList>
    </citation>
    <scope>NUCLEOTIDE SEQUENCE [LARGE SCALE GENOMIC DNA]</scope>
    <source>
        <strain evidence="2">KCTC 13193</strain>
    </source>
</reference>
<evidence type="ECO:0000313" key="1">
    <source>
        <dbReference type="EMBL" id="MFC2950004.1"/>
    </source>
</evidence>
<dbReference type="Proteomes" id="UP001595387">
    <property type="component" value="Unassembled WGS sequence"/>
</dbReference>
<organism evidence="1 2">
    <name type="scientific">Virgibacillus sediminis</name>
    <dbReference type="NCBI Taxonomy" id="202260"/>
    <lineage>
        <taxon>Bacteria</taxon>
        <taxon>Bacillati</taxon>
        <taxon>Bacillota</taxon>
        <taxon>Bacilli</taxon>
        <taxon>Bacillales</taxon>
        <taxon>Bacillaceae</taxon>
        <taxon>Virgibacillus</taxon>
    </lineage>
</organism>
<sequence>MELKLDFDVLENLEDELNIEEVEALDLEGSTGAAEGASSVGSGMPIFPYFWFTCSA</sequence>
<dbReference type="EMBL" id="JBHRRZ010000040">
    <property type="protein sequence ID" value="MFC2950004.1"/>
    <property type="molecule type" value="Genomic_DNA"/>
</dbReference>
<evidence type="ECO:0008006" key="3">
    <source>
        <dbReference type="Google" id="ProtNLM"/>
    </source>
</evidence>
<name>A0ABV7AA75_9BACI</name>
<accession>A0ABV7AA75</accession>
<comment type="caution">
    <text evidence="1">The sequence shown here is derived from an EMBL/GenBank/DDBJ whole genome shotgun (WGS) entry which is preliminary data.</text>
</comment>
<dbReference type="RefSeq" id="WP_390307981.1">
    <property type="nucleotide sequence ID" value="NZ_JBHRRZ010000040.1"/>
</dbReference>
<evidence type="ECO:0000313" key="2">
    <source>
        <dbReference type="Proteomes" id="UP001595387"/>
    </source>
</evidence>
<keyword evidence="2" id="KW-1185">Reference proteome</keyword>
<proteinExistence type="predicted"/>